<reference evidence="2" key="1">
    <citation type="journal article" date="2024" name="Antonie Van Leeuwenhoek">
        <title>Isoptericola haloaureus sp. nov., a dimorphic actinobacterium isolated from mangrove sediments of southeast India, implicating biosaline agricultural significance through nitrogen fixation and salt tolerance genes.</title>
        <authorList>
            <person name="Prathaban M."/>
            <person name="Prathiviraj R."/>
            <person name="Ravichandran M."/>
            <person name="Natarajan S.D."/>
            <person name="Sobanaa M."/>
            <person name="Hari Krishna Kumar S."/>
            <person name="Chandrasekar V."/>
            <person name="Selvin J."/>
        </authorList>
    </citation>
    <scope>NUCLEOTIDE SEQUENCE</scope>
    <source>
        <strain evidence="2">MP1014</strain>
    </source>
</reference>
<dbReference type="EMBL" id="JBAGLP010000046">
    <property type="protein sequence ID" value="MEG3613537.1"/>
    <property type="molecule type" value="Genomic_DNA"/>
</dbReference>
<name>A0ABU7Z2A2_9MICO</name>
<proteinExistence type="predicted"/>
<evidence type="ECO:0000256" key="1">
    <source>
        <dbReference type="SAM" id="SignalP"/>
    </source>
</evidence>
<keyword evidence="3" id="KW-1185">Reference proteome</keyword>
<evidence type="ECO:0000313" key="2">
    <source>
        <dbReference type="EMBL" id="MEG3613537.1"/>
    </source>
</evidence>
<organism evidence="2 3">
    <name type="scientific">Isoptericola haloaureus</name>
    <dbReference type="NCBI Taxonomy" id="1542902"/>
    <lineage>
        <taxon>Bacteria</taxon>
        <taxon>Bacillati</taxon>
        <taxon>Actinomycetota</taxon>
        <taxon>Actinomycetes</taxon>
        <taxon>Micrococcales</taxon>
        <taxon>Promicromonosporaceae</taxon>
        <taxon>Isoptericola</taxon>
    </lineage>
</organism>
<feature type="non-terminal residue" evidence="2">
    <location>
        <position position="143"/>
    </location>
</feature>
<reference evidence="2" key="2">
    <citation type="submission" date="2024-02" db="EMBL/GenBank/DDBJ databases">
        <authorList>
            <person name="Prathaban M."/>
            <person name="Mythili R."/>
            <person name="Sharmila Devi N."/>
            <person name="Sobanaa M."/>
            <person name="Prathiviraj R."/>
            <person name="Selvin J."/>
        </authorList>
    </citation>
    <scope>NUCLEOTIDE SEQUENCE</scope>
    <source>
        <strain evidence="2">MP1014</strain>
    </source>
</reference>
<keyword evidence="1" id="KW-0732">Signal</keyword>
<feature type="chain" id="PRO_5045726925" description="Secreted protein" evidence="1">
    <location>
        <begin position="28"/>
        <end position="143"/>
    </location>
</feature>
<dbReference type="RefSeq" id="WP_332900455.1">
    <property type="nucleotide sequence ID" value="NZ_JBAGLP010000046.1"/>
</dbReference>
<comment type="caution">
    <text evidence="2">The sequence shown here is derived from an EMBL/GenBank/DDBJ whole genome shotgun (WGS) entry which is preliminary data.</text>
</comment>
<gene>
    <name evidence="2" type="ORF">V5O49_00170</name>
</gene>
<sequence>MSIRRRLVAVTAACLVALGLTAVPAAADVVVPESDGVFQADGAYEASYTWANGAGATLWASCSPDGDATVTVRFNATDEGVALVDLVPTLEVWGQSDSGFIPAFSSGESTVMRIFSGKKNTPATTASVFVRAGDDVSYPVTFA</sequence>
<dbReference type="Proteomes" id="UP001310387">
    <property type="component" value="Unassembled WGS sequence"/>
</dbReference>
<protein>
    <recommendedName>
        <fullName evidence="4">Secreted protein</fullName>
    </recommendedName>
</protein>
<feature type="signal peptide" evidence="1">
    <location>
        <begin position="1"/>
        <end position="27"/>
    </location>
</feature>
<accession>A0ABU7Z2A2</accession>
<evidence type="ECO:0000313" key="3">
    <source>
        <dbReference type="Proteomes" id="UP001310387"/>
    </source>
</evidence>
<evidence type="ECO:0008006" key="4">
    <source>
        <dbReference type="Google" id="ProtNLM"/>
    </source>
</evidence>